<evidence type="ECO:0008006" key="4">
    <source>
        <dbReference type="Google" id="ProtNLM"/>
    </source>
</evidence>
<reference evidence="2" key="2">
    <citation type="submission" date="2023-05" db="EMBL/GenBank/DDBJ databases">
        <authorList>
            <consortium name="Lawrence Berkeley National Laboratory"/>
            <person name="Steindorff A."/>
            <person name="Hensen N."/>
            <person name="Bonometti L."/>
            <person name="Westerberg I."/>
            <person name="Brannstrom I.O."/>
            <person name="Guillou S."/>
            <person name="Cros-Aarteil S."/>
            <person name="Calhoun S."/>
            <person name="Haridas S."/>
            <person name="Kuo A."/>
            <person name="Mondo S."/>
            <person name="Pangilinan J."/>
            <person name="Riley R."/>
            <person name="Labutti K."/>
            <person name="Andreopoulos B."/>
            <person name="Lipzen A."/>
            <person name="Chen C."/>
            <person name="Yanf M."/>
            <person name="Daum C."/>
            <person name="Ng V."/>
            <person name="Clum A."/>
            <person name="Ohm R."/>
            <person name="Martin F."/>
            <person name="Silar P."/>
            <person name="Natvig D."/>
            <person name="Lalanne C."/>
            <person name="Gautier V."/>
            <person name="Ament-Velasquez S.L."/>
            <person name="Kruys A."/>
            <person name="Hutchinson M.I."/>
            <person name="Powell A.J."/>
            <person name="Barry K."/>
            <person name="Miller A.N."/>
            <person name="Grigoriev I.V."/>
            <person name="Debuchy R."/>
            <person name="Gladieux P."/>
            <person name="Thoren M.H."/>
            <person name="Johannesson H."/>
        </authorList>
    </citation>
    <scope>NUCLEOTIDE SEQUENCE</scope>
    <source>
        <strain evidence="2">CBS 532.94</strain>
    </source>
</reference>
<dbReference type="Proteomes" id="UP001303760">
    <property type="component" value="Unassembled WGS sequence"/>
</dbReference>
<accession>A0AAN7CIV9</accession>
<comment type="caution">
    <text evidence="2">The sequence shown here is derived from an EMBL/GenBank/DDBJ whole genome shotgun (WGS) entry which is preliminary data.</text>
</comment>
<evidence type="ECO:0000313" key="3">
    <source>
        <dbReference type="Proteomes" id="UP001303760"/>
    </source>
</evidence>
<evidence type="ECO:0000256" key="1">
    <source>
        <dbReference type="SAM" id="MobiDB-lite"/>
    </source>
</evidence>
<dbReference type="AlphaFoldDB" id="A0AAN7CIV9"/>
<sequence length="456" mass="50211">MDDETERPRNTQTESSSRLDFFSRNHLPQTARSQCWRFAQSLHPSSPVLEPPCQGHCSYTLLLPDHKTIIQFRPPKHRLDLEITSAAHAIFGTLAPHTQLLGAITFAMSSPEHDNSNNNNNKNNNPSLIVYSHSLIEGTPLPSILSAHPEYPPSHPEPSLPSLNLEPLLTSLATSYFARSYTASLPSTSPLLAQLKRRVGQTLRQRLALLRAHLPARFRPVVEDVAGVFGELEAGLPWALTHGDLCGAGVGNVFVQLRGRGRLLQDQEGGVDVELNGLIDWAEGEYLPFGVGLYGVEEVLGRMVDVPVKGGGEGDKRRRFEYHPCAGRLREVFWEELEAAVPALVEDKVLRKRVEKARLLGLLLWYGIAFDDGALDRVVCPGRDDEELQKLDLFLLGANHGGDTDTALIPEEDDASDKDSGCAFNNECDDAYAENLDCYSDSRNEAEGACPVPGKL</sequence>
<organism evidence="2 3">
    <name type="scientific">Achaetomium macrosporum</name>
    <dbReference type="NCBI Taxonomy" id="79813"/>
    <lineage>
        <taxon>Eukaryota</taxon>
        <taxon>Fungi</taxon>
        <taxon>Dikarya</taxon>
        <taxon>Ascomycota</taxon>
        <taxon>Pezizomycotina</taxon>
        <taxon>Sordariomycetes</taxon>
        <taxon>Sordariomycetidae</taxon>
        <taxon>Sordariales</taxon>
        <taxon>Chaetomiaceae</taxon>
        <taxon>Achaetomium</taxon>
    </lineage>
</organism>
<keyword evidence="3" id="KW-1185">Reference proteome</keyword>
<evidence type="ECO:0000313" key="2">
    <source>
        <dbReference type="EMBL" id="KAK4242605.1"/>
    </source>
</evidence>
<protein>
    <recommendedName>
        <fullName evidence="4">Aminoglycoside phosphotransferase domain-containing protein</fullName>
    </recommendedName>
</protein>
<reference evidence="2" key="1">
    <citation type="journal article" date="2023" name="Mol. Phylogenet. Evol.">
        <title>Genome-scale phylogeny and comparative genomics of the fungal order Sordariales.</title>
        <authorList>
            <person name="Hensen N."/>
            <person name="Bonometti L."/>
            <person name="Westerberg I."/>
            <person name="Brannstrom I.O."/>
            <person name="Guillou S."/>
            <person name="Cros-Aarteil S."/>
            <person name="Calhoun S."/>
            <person name="Haridas S."/>
            <person name="Kuo A."/>
            <person name="Mondo S."/>
            <person name="Pangilinan J."/>
            <person name="Riley R."/>
            <person name="LaButti K."/>
            <person name="Andreopoulos B."/>
            <person name="Lipzen A."/>
            <person name="Chen C."/>
            <person name="Yan M."/>
            <person name="Daum C."/>
            <person name="Ng V."/>
            <person name="Clum A."/>
            <person name="Steindorff A."/>
            <person name="Ohm R.A."/>
            <person name="Martin F."/>
            <person name="Silar P."/>
            <person name="Natvig D.O."/>
            <person name="Lalanne C."/>
            <person name="Gautier V."/>
            <person name="Ament-Velasquez S.L."/>
            <person name="Kruys A."/>
            <person name="Hutchinson M.I."/>
            <person name="Powell A.J."/>
            <person name="Barry K."/>
            <person name="Miller A.N."/>
            <person name="Grigoriev I.V."/>
            <person name="Debuchy R."/>
            <person name="Gladieux P."/>
            <person name="Hiltunen Thoren M."/>
            <person name="Johannesson H."/>
        </authorList>
    </citation>
    <scope>NUCLEOTIDE SEQUENCE</scope>
    <source>
        <strain evidence="2">CBS 532.94</strain>
    </source>
</reference>
<gene>
    <name evidence="2" type="ORF">C8A03DRAFT_11173</name>
</gene>
<proteinExistence type="predicted"/>
<name>A0AAN7CIV9_9PEZI</name>
<dbReference type="EMBL" id="MU860006">
    <property type="protein sequence ID" value="KAK4242605.1"/>
    <property type="molecule type" value="Genomic_DNA"/>
</dbReference>
<feature type="region of interest" description="Disordered" evidence="1">
    <location>
        <begin position="1"/>
        <end position="23"/>
    </location>
</feature>